<dbReference type="Proteomes" id="UP000829398">
    <property type="component" value="Chromosome 9"/>
</dbReference>
<evidence type="ECO:0000313" key="2">
    <source>
        <dbReference type="Proteomes" id="UP000829398"/>
    </source>
</evidence>
<comment type="caution">
    <text evidence="1">The sequence shown here is derived from an EMBL/GenBank/DDBJ whole genome shotgun (WGS) entry which is preliminary data.</text>
</comment>
<protein>
    <submittedName>
        <fullName evidence="1">Myb-like protein X</fullName>
    </submittedName>
</protein>
<organism evidence="1 2">
    <name type="scientific">Citrus sinensis</name>
    <name type="common">Sweet orange</name>
    <name type="synonym">Citrus aurantium var. sinensis</name>
    <dbReference type="NCBI Taxonomy" id="2711"/>
    <lineage>
        <taxon>Eukaryota</taxon>
        <taxon>Viridiplantae</taxon>
        <taxon>Streptophyta</taxon>
        <taxon>Embryophyta</taxon>
        <taxon>Tracheophyta</taxon>
        <taxon>Spermatophyta</taxon>
        <taxon>Magnoliopsida</taxon>
        <taxon>eudicotyledons</taxon>
        <taxon>Gunneridae</taxon>
        <taxon>Pentapetalae</taxon>
        <taxon>rosids</taxon>
        <taxon>malvids</taxon>
        <taxon>Sapindales</taxon>
        <taxon>Rutaceae</taxon>
        <taxon>Aurantioideae</taxon>
        <taxon>Citrus</taxon>
    </lineage>
</organism>
<accession>A0ACB8I0D8</accession>
<sequence length="690" mass="78312">MSQLPTKFTIASYEVMMHYFKHSNTSPLTDPLFSFAAFPSIYVSRFSKAQQLCEVATRHVYGQMEALVGWGGATWLFCSCCEMAGEPTHMCYALWQMLLVQPESLWRIIEAGNKCGDMVHGQEHSYWFVPFLEQCYWKCDVKTHLVVDNGDSAYKCGMGFLEKQREKKHRKEKKDKEKRESKEKKDKDGSDEKHREKKDKKEKHREKKKDKDRDKDKEKNTGSDEKRLPGKSEGHDAEKTPNEKKLPGKSESHNGGKFVPKEKDKDRNSNSGEKKVPMQFSGYSREYNQNSYLAGNAKDSKIVQEFGRRVGDEHRGIESHMVDKFAGTDRRRDEGMVKSVARSTGSLDEGKEKKRDERSVGDEARFSGNDMFRKLTVQSKVQGMPRPLEKDSESRSEGKQRTKQTEGDDKHGDKSKYNNKEKNEQGKDEEKKKEKAKMKSDHKNIEKDKLKQINKDDHIATHNTKALQLPKDGNKNAISEGNLRKRKELETNGYCHANDIKPSKLQKRTASSHSITVGNKLAEPASMSDSLTEINKLPRPTSSSHSLPGNGRILNPFQTAAPFASDKGGAAHNFKADKKERKLNGVIVSQPLSVNTARPQVTGVQTDQIAEVPVKPPHPDTKYLSQVLLVPKMEDCSNFDDQEWLFQSSDSHSQTPKLGYSGNDEMPQVWAEAMRIESADVCALPYVIPY</sequence>
<gene>
    <name evidence="1" type="ORF">KPL71_026567</name>
</gene>
<keyword evidence="2" id="KW-1185">Reference proteome</keyword>
<reference evidence="2" key="1">
    <citation type="journal article" date="2023" name="Hortic. Res.">
        <title>A chromosome-level phased genome enabling allele-level studies in sweet orange: a case study on citrus Huanglongbing tolerance.</title>
        <authorList>
            <person name="Wu B."/>
            <person name="Yu Q."/>
            <person name="Deng Z."/>
            <person name="Duan Y."/>
            <person name="Luo F."/>
            <person name="Gmitter F. Jr."/>
        </authorList>
    </citation>
    <scope>NUCLEOTIDE SEQUENCE [LARGE SCALE GENOMIC DNA]</scope>
    <source>
        <strain evidence="2">cv. Valencia</strain>
    </source>
</reference>
<dbReference type="EMBL" id="CM039178">
    <property type="protein sequence ID" value="KAH9680513.1"/>
    <property type="molecule type" value="Genomic_DNA"/>
</dbReference>
<name>A0ACB8I0D8_CITSI</name>
<proteinExistence type="predicted"/>
<evidence type="ECO:0000313" key="1">
    <source>
        <dbReference type="EMBL" id="KAH9680513.1"/>
    </source>
</evidence>